<feature type="compositionally biased region" description="Low complexity" evidence="1">
    <location>
        <begin position="62"/>
        <end position="71"/>
    </location>
</feature>
<reference evidence="3" key="1">
    <citation type="submission" date="2015-06" db="EMBL/GenBank/DDBJ databases">
        <title>Expansion of signal transduction pathways in fungi by whole-genome duplication.</title>
        <authorList>
            <consortium name="DOE Joint Genome Institute"/>
            <person name="Corrochano L.M."/>
            <person name="Kuo A."/>
            <person name="Marcet-Houben M."/>
            <person name="Polaino S."/>
            <person name="Salamov A."/>
            <person name="Villalobos J.M."/>
            <person name="Alvarez M.I."/>
            <person name="Avalos J."/>
            <person name="Benito E.P."/>
            <person name="Benoit I."/>
            <person name="Burger G."/>
            <person name="Camino L.P."/>
            <person name="Canovas D."/>
            <person name="Cerda-Olmedo E."/>
            <person name="Cheng J.-F."/>
            <person name="Dominguez A."/>
            <person name="Elias M."/>
            <person name="Eslava A.P."/>
            <person name="Glaser F."/>
            <person name="Grimwood J."/>
            <person name="Gutierrez G."/>
            <person name="Heitman J."/>
            <person name="Henrissat B."/>
            <person name="Iturriaga E.A."/>
            <person name="Lang B.F."/>
            <person name="Lavin J.L."/>
            <person name="Lee S."/>
            <person name="Li W."/>
            <person name="Lindquist E."/>
            <person name="Lopez-Garcia S."/>
            <person name="Luque E.M."/>
            <person name="Marcos A.T."/>
            <person name="Martin J."/>
            <person name="McCluskey K."/>
            <person name="Medina H.R."/>
            <person name="Miralles-Duran A."/>
            <person name="Miyazaki A."/>
            <person name="Munoz-Torres E."/>
            <person name="Oguiza J.A."/>
            <person name="Ohm R."/>
            <person name="Olmedo M."/>
            <person name="Orejas M."/>
            <person name="Ortiz-Castellanos L."/>
            <person name="Pisabarro A.G."/>
            <person name="Rodriguez-Romero J."/>
            <person name="Ruiz-Herrera J."/>
            <person name="Ruiz-Vazquez R."/>
            <person name="Sanz C."/>
            <person name="Schackwitz W."/>
            <person name="Schmutz J."/>
            <person name="Shahriari M."/>
            <person name="Shelest E."/>
            <person name="Silva-Franco F."/>
            <person name="Soanes D."/>
            <person name="Syed K."/>
            <person name="Tagua V.G."/>
            <person name="Talbot N.J."/>
            <person name="Thon M."/>
            <person name="De vries R.P."/>
            <person name="Wiebenga A."/>
            <person name="Yadav J.S."/>
            <person name="Braun E.L."/>
            <person name="Baker S."/>
            <person name="Garre V."/>
            <person name="Horwitz B."/>
            <person name="Torres-Martinez S."/>
            <person name="Idnurm A."/>
            <person name="Herrera-Estrella A."/>
            <person name="Gabaldon T."/>
            <person name="Grigoriev I.V."/>
        </authorList>
    </citation>
    <scope>NUCLEOTIDE SEQUENCE [LARGE SCALE GENOMIC DNA]</scope>
    <source>
        <strain evidence="3">NRRL 1555(-)</strain>
    </source>
</reference>
<sequence length="167" mass="18891">MPSIISFSARFFGIDKSHSTTSCTCGCHQSISASNTFTPSRWFPRIRRRSSSASEETRSRSRSQAQAQTQMQTQYTVAEQEQLSRLYTEFKEYHTLAEDEMGYAVESRGSIYYRGDLLAAQEAVEICLGHYQQLTSLLDSVTSAQLNARWSKSLSHLRTRLDGLPMA</sequence>
<gene>
    <name evidence="2" type="ORF">PHYBLDRAFT_80014</name>
</gene>
<evidence type="ECO:0000256" key="1">
    <source>
        <dbReference type="SAM" id="MobiDB-lite"/>
    </source>
</evidence>
<feature type="region of interest" description="Disordered" evidence="1">
    <location>
        <begin position="47"/>
        <end position="71"/>
    </location>
</feature>
<protein>
    <submittedName>
        <fullName evidence="2">Uncharacterized protein</fullName>
    </submittedName>
</protein>
<dbReference type="GeneID" id="29004441"/>
<accession>A0A167M9T5</accession>
<dbReference type="RefSeq" id="XP_018290264.1">
    <property type="nucleotide sequence ID" value="XM_018443536.1"/>
</dbReference>
<dbReference type="EMBL" id="KV440984">
    <property type="protein sequence ID" value="OAD72224.1"/>
    <property type="molecule type" value="Genomic_DNA"/>
</dbReference>
<organism evidence="2 3">
    <name type="scientific">Phycomyces blakesleeanus (strain ATCC 8743b / DSM 1359 / FGSC 10004 / NBRC 33097 / NRRL 1555)</name>
    <dbReference type="NCBI Taxonomy" id="763407"/>
    <lineage>
        <taxon>Eukaryota</taxon>
        <taxon>Fungi</taxon>
        <taxon>Fungi incertae sedis</taxon>
        <taxon>Mucoromycota</taxon>
        <taxon>Mucoromycotina</taxon>
        <taxon>Mucoromycetes</taxon>
        <taxon>Mucorales</taxon>
        <taxon>Phycomycetaceae</taxon>
        <taxon>Phycomyces</taxon>
    </lineage>
</organism>
<evidence type="ECO:0000313" key="2">
    <source>
        <dbReference type="EMBL" id="OAD72224.1"/>
    </source>
</evidence>
<dbReference type="AlphaFoldDB" id="A0A167M9T5"/>
<proteinExistence type="predicted"/>
<keyword evidence="3" id="KW-1185">Reference proteome</keyword>
<dbReference type="VEuPathDB" id="FungiDB:PHYBLDRAFT_80014"/>
<evidence type="ECO:0000313" key="3">
    <source>
        <dbReference type="Proteomes" id="UP000077315"/>
    </source>
</evidence>
<dbReference type="OrthoDB" id="273230at2759"/>
<name>A0A167M9T5_PHYB8</name>
<dbReference type="InParanoid" id="A0A167M9T5"/>
<dbReference type="Proteomes" id="UP000077315">
    <property type="component" value="Unassembled WGS sequence"/>
</dbReference>